<protein>
    <submittedName>
        <fullName evidence="1">Uncharacterized protein</fullName>
    </submittedName>
</protein>
<organism evidence="1 2">
    <name type="scientific">Zalaria obscura</name>
    <dbReference type="NCBI Taxonomy" id="2024903"/>
    <lineage>
        <taxon>Eukaryota</taxon>
        <taxon>Fungi</taxon>
        <taxon>Dikarya</taxon>
        <taxon>Ascomycota</taxon>
        <taxon>Pezizomycotina</taxon>
        <taxon>Dothideomycetes</taxon>
        <taxon>Dothideomycetidae</taxon>
        <taxon>Dothideales</taxon>
        <taxon>Zalariaceae</taxon>
        <taxon>Zalaria</taxon>
    </lineage>
</organism>
<sequence>MALYSEGGYVGRNFAYEAAENVDLLYQRQEMTGSGAEMQGRIYTRKGRHDVFVVYPVPAPAISRVRSSKLLFAWRKGPVQVEMVVQKPTALSATMTPLLIVQRSPTADDYRPTCDCNIGDHDMVYDLRPRSSPKETMSKPYDMQAAVKTFFSSPRFAVAGASSDPNKFGHKIFAWYLQHSIDATPLNPNNPTVSVSGSTYPTLPSPSALPAPQETSLSVITPPSVTRKLLQEAKEVGVRAVWLQPGSFDEGVLAFAKQAWPDAAVGGYEGRRGGGEGWCVLVDGDRGLKAAGRKETRL</sequence>
<keyword evidence="2" id="KW-1185">Reference proteome</keyword>
<proteinExistence type="predicted"/>
<comment type="caution">
    <text evidence="1">The sequence shown here is derived from an EMBL/GenBank/DDBJ whole genome shotgun (WGS) entry which is preliminary data.</text>
</comment>
<accession>A0ACC3SEA1</accession>
<reference evidence="1" key="1">
    <citation type="submission" date="2024-02" db="EMBL/GenBank/DDBJ databases">
        <title>Metagenome Assembled Genome of Zalaria obscura JY119.</title>
        <authorList>
            <person name="Vighnesh L."/>
            <person name="Jagadeeshwari U."/>
            <person name="Venkata Ramana C."/>
            <person name="Sasikala C."/>
        </authorList>
    </citation>
    <scope>NUCLEOTIDE SEQUENCE</scope>
    <source>
        <strain evidence="1">JY119</strain>
    </source>
</reference>
<dbReference type="EMBL" id="JAMKPW020000016">
    <property type="protein sequence ID" value="KAK8210113.1"/>
    <property type="molecule type" value="Genomic_DNA"/>
</dbReference>
<evidence type="ECO:0000313" key="2">
    <source>
        <dbReference type="Proteomes" id="UP001320706"/>
    </source>
</evidence>
<evidence type="ECO:0000313" key="1">
    <source>
        <dbReference type="EMBL" id="KAK8210113.1"/>
    </source>
</evidence>
<name>A0ACC3SEA1_9PEZI</name>
<dbReference type="Proteomes" id="UP001320706">
    <property type="component" value="Unassembled WGS sequence"/>
</dbReference>
<gene>
    <name evidence="1" type="ORF">M8818_003600</name>
</gene>